<comment type="caution">
    <text evidence="1">The sequence shown here is derived from an EMBL/GenBank/DDBJ whole genome shotgun (WGS) entry which is preliminary data.</text>
</comment>
<protein>
    <submittedName>
        <fullName evidence="1">CHAP domain-containing protein</fullName>
    </submittedName>
</protein>
<dbReference type="EMBL" id="QLII01000001">
    <property type="protein sequence ID" value="RAI73234.1"/>
    <property type="molecule type" value="Genomic_DNA"/>
</dbReference>
<dbReference type="Proteomes" id="UP000249016">
    <property type="component" value="Unassembled WGS sequence"/>
</dbReference>
<gene>
    <name evidence="1" type="ORF">HMF3257_00230</name>
</gene>
<proteinExistence type="predicted"/>
<dbReference type="Gene3D" id="3.90.1720.10">
    <property type="entry name" value="endopeptidase domain like (from Nostoc punctiforme)"/>
    <property type="match status" value="1"/>
</dbReference>
<evidence type="ECO:0000313" key="1">
    <source>
        <dbReference type="EMBL" id="RAI73234.1"/>
    </source>
</evidence>
<dbReference type="AlphaFoldDB" id="A0A327NH18"/>
<sequence>MASWAVGTAVIKINGSISKKQYGEGACASHVHAALHAAGIHIIPPASQDAKDYGPSLLMAGFQDKGPLKEGSWVAGDVVVFPKVSGHPHGHVAIYDGVHWVSDFVQPTILANRHDYKGSSYIVYRKD</sequence>
<name>A0A327NH18_9BACT</name>
<evidence type="ECO:0000313" key="2">
    <source>
        <dbReference type="Proteomes" id="UP000249016"/>
    </source>
</evidence>
<accession>A0A327NH18</accession>
<reference evidence="1 2" key="1">
    <citation type="submission" date="2018-06" db="EMBL/GenBank/DDBJ databases">
        <title>Spirosoma sp. HMF3257 Genome sequencing and assembly.</title>
        <authorList>
            <person name="Kang H."/>
            <person name="Cha I."/>
            <person name="Kim H."/>
            <person name="Kang J."/>
            <person name="Joh K."/>
        </authorList>
    </citation>
    <scope>NUCLEOTIDE SEQUENCE [LARGE SCALE GENOMIC DNA]</scope>
    <source>
        <strain evidence="1 2">HMF3257</strain>
    </source>
</reference>
<keyword evidence="2" id="KW-1185">Reference proteome</keyword>
<organism evidence="1 2">
    <name type="scientific">Spirosoma telluris</name>
    <dbReference type="NCBI Taxonomy" id="2183553"/>
    <lineage>
        <taxon>Bacteria</taxon>
        <taxon>Pseudomonadati</taxon>
        <taxon>Bacteroidota</taxon>
        <taxon>Cytophagia</taxon>
        <taxon>Cytophagales</taxon>
        <taxon>Cytophagaceae</taxon>
        <taxon>Spirosoma</taxon>
    </lineage>
</organism>